<keyword evidence="1" id="KW-0472">Membrane</keyword>
<dbReference type="InterPro" id="IPR007339">
    <property type="entry name" value="RclC-like"/>
</dbReference>
<dbReference type="RefSeq" id="WP_091816299.1">
    <property type="nucleotide sequence ID" value="NZ_FNNE01000009.1"/>
</dbReference>
<feature type="transmembrane region" description="Helical" evidence="1">
    <location>
        <begin position="20"/>
        <end position="37"/>
    </location>
</feature>
<dbReference type="Proteomes" id="UP000199675">
    <property type="component" value="Unassembled WGS sequence"/>
</dbReference>
<dbReference type="OrthoDB" id="1118972at2"/>
<keyword evidence="1" id="KW-1133">Transmembrane helix</keyword>
<evidence type="ECO:0000313" key="3">
    <source>
        <dbReference type="Proteomes" id="UP000199675"/>
    </source>
</evidence>
<accession>A0A1H3BW60</accession>
<evidence type="ECO:0000256" key="1">
    <source>
        <dbReference type="SAM" id="Phobius"/>
    </source>
</evidence>
<dbReference type="PANTHER" id="PTHR40106:SF1">
    <property type="entry name" value="INNER MEMBRANE PROTEIN RCLC"/>
    <property type="match status" value="1"/>
</dbReference>
<dbReference type="STRING" id="488533.SAMN04487960_109177"/>
<organism evidence="2 3">
    <name type="scientific">Marinobacter mobilis</name>
    <dbReference type="NCBI Taxonomy" id="488533"/>
    <lineage>
        <taxon>Bacteria</taxon>
        <taxon>Pseudomonadati</taxon>
        <taxon>Pseudomonadota</taxon>
        <taxon>Gammaproteobacteria</taxon>
        <taxon>Pseudomonadales</taxon>
        <taxon>Marinobacteraceae</taxon>
        <taxon>Marinobacter</taxon>
    </lineage>
</organism>
<dbReference type="InterPro" id="IPR016865">
    <property type="entry name" value="RclC"/>
</dbReference>
<keyword evidence="3" id="KW-1185">Reference proteome</keyword>
<feature type="transmembrane region" description="Helical" evidence="1">
    <location>
        <begin position="90"/>
        <end position="111"/>
    </location>
</feature>
<protein>
    <submittedName>
        <fullName evidence="2">Uncharacterized membrane protein YkgB</fullName>
    </submittedName>
</protein>
<gene>
    <name evidence="2" type="ORF">SAMN04487960_109177</name>
</gene>
<dbReference type="Pfam" id="PF04224">
    <property type="entry name" value="DUF417"/>
    <property type="match status" value="1"/>
</dbReference>
<keyword evidence="1" id="KW-0812">Transmembrane</keyword>
<reference evidence="2 3" key="1">
    <citation type="submission" date="2016-10" db="EMBL/GenBank/DDBJ databases">
        <authorList>
            <person name="de Groot N.N."/>
        </authorList>
    </citation>
    <scope>NUCLEOTIDE SEQUENCE [LARGE SCALE GENOMIC DNA]</scope>
    <source>
        <strain evidence="2 3">CGMCC 1.7059</strain>
    </source>
</reference>
<proteinExistence type="predicted"/>
<dbReference type="AlphaFoldDB" id="A0A1H3BW60"/>
<dbReference type="PIRSF" id="PIRSF028065">
    <property type="entry name" value="UCP028065"/>
    <property type="match status" value="1"/>
</dbReference>
<sequence length="160" mass="17208">MTTVHQWIDHIHSTLAPKALYFSLVIVFLWFGLMKFSSYEAQAIEGLVANSPFLKVLYHFFSVQVASAVIGTIEVTIAVLLSLRFFLPKLAAIGAAGAVVTFLLTLTLFLSTPGVFLPDVGPAAISVVPGQFLLKDLTLLAASFWALGNSLKAAFPADHS</sequence>
<evidence type="ECO:0000313" key="2">
    <source>
        <dbReference type="EMBL" id="SDX45868.1"/>
    </source>
</evidence>
<dbReference type="GO" id="GO:1901530">
    <property type="term" value="P:response to hypochlorite"/>
    <property type="evidence" value="ECO:0007669"/>
    <property type="project" value="TreeGrafter"/>
</dbReference>
<feature type="transmembrane region" description="Helical" evidence="1">
    <location>
        <begin position="57"/>
        <end position="83"/>
    </location>
</feature>
<name>A0A1H3BW60_9GAMM</name>
<dbReference type="EMBL" id="FNNE01000009">
    <property type="protein sequence ID" value="SDX45868.1"/>
    <property type="molecule type" value="Genomic_DNA"/>
</dbReference>
<dbReference type="GO" id="GO:0005886">
    <property type="term" value="C:plasma membrane"/>
    <property type="evidence" value="ECO:0007669"/>
    <property type="project" value="TreeGrafter"/>
</dbReference>
<dbReference type="PANTHER" id="PTHR40106">
    <property type="entry name" value="INNER MEMBRANE PROTEIN RCLC"/>
    <property type="match status" value="1"/>
</dbReference>